<comment type="caution">
    <text evidence="1">The sequence shown here is derived from an EMBL/GenBank/DDBJ whole genome shotgun (WGS) entry which is preliminary data.</text>
</comment>
<keyword evidence="2" id="KW-1185">Reference proteome</keyword>
<evidence type="ECO:0000313" key="1">
    <source>
        <dbReference type="EMBL" id="TWT84802.1"/>
    </source>
</evidence>
<accession>A0A5C5ZBV7</accession>
<organism evidence="1 2">
    <name type="scientific">Novipirellula herctigrandis</name>
    <dbReference type="NCBI Taxonomy" id="2527986"/>
    <lineage>
        <taxon>Bacteria</taxon>
        <taxon>Pseudomonadati</taxon>
        <taxon>Planctomycetota</taxon>
        <taxon>Planctomycetia</taxon>
        <taxon>Pirellulales</taxon>
        <taxon>Pirellulaceae</taxon>
        <taxon>Novipirellula</taxon>
    </lineage>
</organism>
<gene>
    <name evidence="1" type="ORF">CA13_62830</name>
</gene>
<sequence>MVDGAFCCALGAAVVSGFAFLGSLVLTRDWCFNRFFPYEPTQNALPGRDFYRTLASVLTIKPTLCPNNAKGVGKPLGEGA</sequence>
<protein>
    <submittedName>
        <fullName evidence="1">Uncharacterized protein</fullName>
    </submittedName>
</protein>
<name>A0A5C5ZBV7_9BACT</name>
<proteinExistence type="predicted"/>
<evidence type="ECO:0000313" key="2">
    <source>
        <dbReference type="Proteomes" id="UP000315010"/>
    </source>
</evidence>
<reference evidence="1 2" key="1">
    <citation type="submission" date="2019-02" db="EMBL/GenBank/DDBJ databases">
        <title>Deep-cultivation of Planctomycetes and their phenomic and genomic characterization uncovers novel biology.</title>
        <authorList>
            <person name="Wiegand S."/>
            <person name="Jogler M."/>
            <person name="Boedeker C."/>
            <person name="Pinto D."/>
            <person name="Vollmers J."/>
            <person name="Rivas-Marin E."/>
            <person name="Kohn T."/>
            <person name="Peeters S.H."/>
            <person name="Heuer A."/>
            <person name="Rast P."/>
            <person name="Oberbeckmann S."/>
            <person name="Bunk B."/>
            <person name="Jeske O."/>
            <person name="Meyerdierks A."/>
            <person name="Storesund J.E."/>
            <person name="Kallscheuer N."/>
            <person name="Luecker S."/>
            <person name="Lage O.M."/>
            <person name="Pohl T."/>
            <person name="Merkel B.J."/>
            <person name="Hornburger P."/>
            <person name="Mueller R.-W."/>
            <person name="Bruemmer F."/>
            <person name="Labrenz M."/>
            <person name="Spormann A.M."/>
            <person name="Op Den Camp H."/>
            <person name="Overmann J."/>
            <person name="Amann R."/>
            <person name="Jetten M.S.M."/>
            <person name="Mascher T."/>
            <person name="Medema M.H."/>
            <person name="Devos D.P."/>
            <person name="Kaster A.-K."/>
            <person name="Ovreas L."/>
            <person name="Rohde M."/>
            <person name="Galperin M.Y."/>
            <person name="Jogler C."/>
        </authorList>
    </citation>
    <scope>NUCLEOTIDE SEQUENCE [LARGE SCALE GENOMIC DNA]</scope>
    <source>
        <strain evidence="1 2">CA13</strain>
    </source>
</reference>
<dbReference type="EMBL" id="SJPJ01000001">
    <property type="protein sequence ID" value="TWT84802.1"/>
    <property type="molecule type" value="Genomic_DNA"/>
</dbReference>
<dbReference type="Proteomes" id="UP000315010">
    <property type="component" value="Unassembled WGS sequence"/>
</dbReference>
<dbReference type="AlphaFoldDB" id="A0A5C5ZBV7"/>